<dbReference type="EMBL" id="JAUCMV010000001">
    <property type="protein sequence ID" value="KAK0429139.1"/>
    <property type="molecule type" value="Genomic_DNA"/>
</dbReference>
<accession>A0AA39MCZ0</accession>
<keyword evidence="5" id="KW-1185">Reference proteome</keyword>
<evidence type="ECO:0000256" key="2">
    <source>
        <dbReference type="SAM" id="MobiDB-lite"/>
    </source>
</evidence>
<evidence type="ECO:0000259" key="3">
    <source>
        <dbReference type="Pfam" id="PF26633"/>
    </source>
</evidence>
<dbReference type="SUPFAM" id="SSF52540">
    <property type="entry name" value="P-loop containing nucleoside triphosphate hydrolases"/>
    <property type="match status" value="1"/>
</dbReference>
<organism evidence="4 5">
    <name type="scientific">Steinernema hermaphroditum</name>
    <dbReference type="NCBI Taxonomy" id="289476"/>
    <lineage>
        <taxon>Eukaryota</taxon>
        <taxon>Metazoa</taxon>
        <taxon>Ecdysozoa</taxon>
        <taxon>Nematoda</taxon>
        <taxon>Chromadorea</taxon>
        <taxon>Rhabditida</taxon>
        <taxon>Tylenchina</taxon>
        <taxon>Panagrolaimomorpha</taxon>
        <taxon>Strongyloidoidea</taxon>
        <taxon>Steinernematidae</taxon>
        <taxon>Steinernema</taxon>
    </lineage>
</organism>
<keyword evidence="1" id="KW-0175">Coiled coil</keyword>
<dbReference type="AlphaFoldDB" id="A0AA39MCZ0"/>
<evidence type="ECO:0000256" key="1">
    <source>
        <dbReference type="SAM" id="Coils"/>
    </source>
</evidence>
<reference evidence="4" key="1">
    <citation type="submission" date="2023-06" db="EMBL/GenBank/DDBJ databases">
        <title>Genomic analysis of the entomopathogenic nematode Steinernema hermaphroditum.</title>
        <authorList>
            <person name="Schwarz E.M."/>
            <person name="Heppert J.K."/>
            <person name="Baniya A."/>
            <person name="Schwartz H.T."/>
            <person name="Tan C.-H."/>
            <person name="Antoshechkin I."/>
            <person name="Sternberg P.W."/>
            <person name="Goodrich-Blair H."/>
            <person name="Dillman A.R."/>
        </authorList>
    </citation>
    <scope>NUCLEOTIDE SEQUENCE</scope>
    <source>
        <strain evidence="4">PS9179</strain>
        <tissue evidence="4">Whole animal</tissue>
    </source>
</reference>
<feature type="domain" description="DUF8206" evidence="3">
    <location>
        <begin position="779"/>
        <end position="856"/>
    </location>
</feature>
<name>A0AA39MCZ0_9BILA</name>
<protein>
    <recommendedName>
        <fullName evidence="3">DUF8206 domain-containing protein</fullName>
    </recommendedName>
</protein>
<dbReference type="PANTHER" id="PTHR32046">
    <property type="entry name" value="G DOMAIN-CONTAINING PROTEIN"/>
    <property type="match status" value="1"/>
</dbReference>
<evidence type="ECO:0000313" key="4">
    <source>
        <dbReference type="EMBL" id="KAK0429139.1"/>
    </source>
</evidence>
<sequence length="1066" mass="120041">MKYSVDWYFPDGTLEQDVRHGSQQLEAVVRDIYLRSPMGTKQHWARVWRKGPNGVTEPVLHSEFPQYSQPEFRYSIQFTEHPEKDALMLEPSQPSPTRQASHYGPGPYGQPSGFPPIQPYMQGPPMPFMGGPHPQMNNAFHYQQNFNQMNNAGNNFPKRYQSSQNLNFGQNAPQGNAPAPITQISLSASVTIILPGAQPIAESINLTLKPPLNPWGMLNYLTKGRLKKHLAPLGNTVYAIVSGEDGAPLGRNTPLTNGARYTIVIADKNSLDNNAIFVKMTDKPNPAIKVGSATSLASIPGSNTLPTIPAYNNFGSTVSLTSEAAKQPQKKKKSAAGAPSGQQKPNIPNMSNLTFSEPENTVDFDNADLVPEERAPFTTIPLSIPCPNAGCTKDKKTWNCVQCEDPLVYGFDDFVYCKCGRLALEKLRFKCSDRSHKRYLYYPGLAEQLRQIPLNKYNILVLGASGVGKSTWINSLMNYITYSTFDEACQKGNKVHAVIPARARAAGGKEFFFGPEDKDNEVMEAGKSATQKPKAYAFMFEGSQYTIIDVPGFSDSRGDGADKANVHMVMQELQNYEEIHAICFLGKSNVSRLTPETKYVLGSLTTQLHKESVKNLLFCFTSANRGMNSAGDYKQALQDYFNEVNRDNGTSVTLTPENMFYFENEAIEYLACDERGYPATFKKKKAEESFGLSQKQSKRLLQKVTTLPAHNTRKMLSINEARRIINTVTPILAKVTESIKTNEHMLQRQEDELNSLVASEVDTRTYRIMKQVTLTATRIPHPRTVCRGENCFVTIAIPNSDHFQIFYKKICHHRCYLSGVKENMVNDAGLRRCAAMSGENCRQCGHHWGTHLHIKCEQKLVEKYVQNPAARRMIMSHCSEKMSKEDVIAGLKEERQSLKAEEQEISQICAKFCWFLANNSLQKTNDAYEDVLVQAMETERHTNYRNGDKFAELEQSLKMYRQEKLLFEDVQKLGYAARLSEHDISALKDKLTQLRINGSAIKKNLDVIEEQDKNYERENVTIFDPKHPKGMICIIQGGQGIAFFKLNKFIFKMKLKLTECKRYANL</sequence>
<proteinExistence type="predicted"/>
<evidence type="ECO:0000313" key="5">
    <source>
        <dbReference type="Proteomes" id="UP001175271"/>
    </source>
</evidence>
<gene>
    <name evidence="4" type="ORF">QR680_011217</name>
</gene>
<dbReference type="InterPro" id="IPR058519">
    <property type="entry name" value="DUF8206"/>
</dbReference>
<dbReference type="InterPro" id="IPR027417">
    <property type="entry name" value="P-loop_NTPase"/>
</dbReference>
<feature type="region of interest" description="Disordered" evidence="2">
    <location>
        <begin position="322"/>
        <end position="355"/>
    </location>
</feature>
<feature type="region of interest" description="Disordered" evidence="2">
    <location>
        <begin position="91"/>
        <end position="110"/>
    </location>
</feature>
<feature type="compositionally biased region" description="Polar residues" evidence="2">
    <location>
        <begin position="342"/>
        <end position="355"/>
    </location>
</feature>
<dbReference type="Pfam" id="PF26633">
    <property type="entry name" value="DUF8206"/>
    <property type="match status" value="1"/>
</dbReference>
<feature type="coiled-coil region" evidence="1">
    <location>
        <begin position="881"/>
        <end position="938"/>
    </location>
</feature>
<comment type="caution">
    <text evidence="4">The sequence shown here is derived from an EMBL/GenBank/DDBJ whole genome shotgun (WGS) entry which is preliminary data.</text>
</comment>
<dbReference type="PANTHER" id="PTHR32046:SF11">
    <property type="entry name" value="IMMUNE-ASSOCIATED NUCLEOTIDE-BINDING PROTEIN 10-LIKE"/>
    <property type="match status" value="1"/>
</dbReference>
<dbReference type="Gene3D" id="3.40.50.300">
    <property type="entry name" value="P-loop containing nucleotide triphosphate hydrolases"/>
    <property type="match status" value="1"/>
</dbReference>
<dbReference type="Proteomes" id="UP001175271">
    <property type="component" value="Unassembled WGS sequence"/>
</dbReference>